<comment type="caution">
    <text evidence="2">The sequence shown here is derived from an EMBL/GenBank/DDBJ whole genome shotgun (WGS) entry which is preliminary data.</text>
</comment>
<dbReference type="InterPro" id="IPR013320">
    <property type="entry name" value="ConA-like_dom_sf"/>
</dbReference>
<dbReference type="Gene3D" id="2.60.120.560">
    <property type="entry name" value="Exo-inulinase, domain 1"/>
    <property type="match status" value="1"/>
</dbReference>
<dbReference type="EMBL" id="ASHM01027906">
    <property type="protein sequence ID" value="PNX74690.1"/>
    <property type="molecule type" value="Genomic_DNA"/>
</dbReference>
<dbReference type="STRING" id="57577.A0A2K3L830"/>
<sequence>MLLRAPYAPPPAPGAVSRSCQRQQARIAPHASPCCATPQHQPTIPRTIWLHKSGKQLVQWPVVELEKLRLNHVNLPTKLLKGGELLQINGVTAAQADVEISFEVNNIGKAEVLDKWIDPQILCSQSSSRKNGLGPFGLLAFASKGLEEFTSVFFRIFKYQQKPLVLFCSDQSRFVLVP</sequence>
<evidence type="ECO:0000259" key="1">
    <source>
        <dbReference type="Pfam" id="PF08244"/>
    </source>
</evidence>
<dbReference type="Proteomes" id="UP000236291">
    <property type="component" value="Unassembled WGS sequence"/>
</dbReference>
<reference evidence="2 3" key="1">
    <citation type="journal article" date="2014" name="Am. J. Bot.">
        <title>Genome assembly and annotation for red clover (Trifolium pratense; Fabaceae).</title>
        <authorList>
            <person name="Istvanek J."/>
            <person name="Jaros M."/>
            <person name="Krenek A."/>
            <person name="Repkova J."/>
        </authorList>
    </citation>
    <scope>NUCLEOTIDE SEQUENCE [LARGE SCALE GENOMIC DNA]</scope>
    <source>
        <strain evidence="3">cv. Tatra</strain>
        <tissue evidence="2">Young leaves</tissue>
    </source>
</reference>
<dbReference type="InterPro" id="IPR050551">
    <property type="entry name" value="Fructan_Metab_Enzymes"/>
</dbReference>
<gene>
    <name evidence="2" type="ORF">L195_g030617</name>
</gene>
<dbReference type="Pfam" id="PF08244">
    <property type="entry name" value="Glyco_hydro_32C"/>
    <property type="match status" value="1"/>
</dbReference>
<name>A0A2K3L830_TRIPR</name>
<organism evidence="2 3">
    <name type="scientific">Trifolium pratense</name>
    <name type="common">Red clover</name>
    <dbReference type="NCBI Taxonomy" id="57577"/>
    <lineage>
        <taxon>Eukaryota</taxon>
        <taxon>Viridiplantae</taxon>
        <taxon>Streptophyta</taxon>
        <taxon>Embryophyta</taxon>
        <taxon>Tracheophyta</taxon>
        <taxon>Spermatophyta</taxon>
        <taxon>Magnoliopsida</taxon>
        <taxon>eudicotyledons</taxon>
        <taxon>Gunneridae</taxon>
        <taxon>Pentapetalae</taxon>
        <taxon>rosids</taxon>
        <taxon>fabids</taxon>
        <taxon>Fabales</taxon>
        <taxon>Fabaceae</taxon>
        <taxon>Papilionoideae</taxon>
        <taxon>50 kb inversion clade</taxon>
        <taxon>NPAAA clade</taxon>
        <taxon>Hologalegina</taxon>
        <taxon>IRL clade</taxon>
        <taxon>Trifolieae</taxon>
        <taxon>Trifolium</taxon>
    </lineage>
</organism>
<dbReference type="PANTHER" id="PTHR31953">
    <property type="entry name" value="BETA-FRUCTOFURANOSIDASE, INSOLUBLE ISOENZYME CWINV1-RELATED"/>
    <property type="match status" value="1"/>
</dbReference>
<protein>
    <submittedName>
        <fullName evidence="2">Beta-fructofuranosidase cell wall isozyme-like protein</fullName>
    </submittedName>
</protein>
<accession>A0A2K3L830</accession>
<proteinExistence type="predicted"/>
<dbReference type="AlphaFoldDB" id="A0A2K3L830"/>
<evidence type="ECO:0000313" key="3">
    <source>
        <dbReference type="Proteomes" id="UP000236291"/>
    </source>
</evidence>
<evidence type="ECO:0000313" key="2">
    <source>
        <dbReference type="EMBL" id="PNX74690.1"/>
    </source>
</evidence>
<feature type="domain" description="Glycosyl hydrolase family 32 C-terminal" evidence="1">
    <location>
        <begin position="64"/>
        <end position="155"/>
    </location>
</feature>
<reference evidence="2 3" key="2">
    <citation type="journal article" date="2017" name="Front. Plant Sci.">
        <title>Gene Classification and Mining of Molecular Markers Useful in Red Clover (Trifolium pratense) Breeding.</title>
        <authorList>
            <person name="Istvanek J."/>
            <person name="Dluhosova J."/>
            <person name="Dluhos P."/>
            <person name="Patkova L."/>
            <person name="Nedelnik J."/>
            <person name="Repkova J."/>
        </authorList>
    </citation>
    <scope>NUCLEOTIDE SEQUENCE [LARGE SCALE GENOMIC DNA]</scope>
    <source>
        <strain evidence="3">cv. Tatra</strain>
        <tissue evidence="2">Young leaves</tissue>
    </source>
</reference>
<dbReference type="SUPFAM" id="SSF49899">
    <property type="entry name" value="Concanavalin A-like lectins/glucanases"/>
    <property type="match status" value="1"/>
</dbReference>
<dbReference type="InterPro" id="IPR013189">
    <property type="entry name" value="Glyco_hydro_32_C"/>
</dbReference>